<dbReference type="PANTHER" id="PTHR42913">
    <property type="entry name" value="APOPTOSIS-INDUCING FACTOR 1"/>
    <property type="match status" value="1"/>
</dbReference>
<keyword evidence="4" id="KW-0560">Oxidoreductase</keyword>
<evidence type="ECO:0000256" key="2">
    <source>
        <dbReference type="ARBA" id="ARBA00022630"/>
    </source>
</evidence>
<evidence type="ECO:0000256" key="1">
    <source>
        <dbReference type="ARBA" id="ARBA00001974"/>
    </source>
</evidence>
<dbReference type="Gene3D" id="3.50.50.100">
    <property type="match status" value="1"/>
</dbReference>
<proteinExistence type="predicted"/>
<sequence length="391" mass="42620">MANKSIVLLGIGHTNAHIIHQWEKHPIEGCDLTCISNFPTATYSGMLPGTLGGQFHDDEMRIELSALCNRAGAKLILADTNGLDLETGTVKFQDHDDLAFDALSIGVGSMPAGWQTHANSGSLVPIKPMQTFLARLEKRMDRVMDSAKPAAAQGSIDKPPVIRAVIVGGGVASVEIALCLQQQLAKQDQPREFSIEIITSSDNVADGMKSQSVRRIEQILRSRGILVTTGQRVTVVGNHFVETESGQRHEADIVIWATGASAPEVLSKLGLQTDDRGFIATSPTLQSLTDARIFAAGDSGTVLESPAPKAGVYAVRQSPILWNNLKAFLSGGLMETFRPQSDFLKLLNTGDGKAFLEYGPFSFHARWCWRLKTWIDKRFVSEFQTDYEAIQ</sequence>
<dbReference type="NCBIfam" id="TIGR03169">
    <property type="entry name" value="Nterm_to_SelD"/>
    <property type="match status" value="1"/>
</dbReference>
<dbReference type="InterPro" id="IPR036188">
    <property type="entry name" value="FAD/NAD-bd_sf"/>
</dbReference>
<keyword evidence="2" id="KW-0285">Flavoprotein</keyword>
<dbReference type="GO" id="GO:0019646">
    <property type="term" value="P:aerobic electron transport chain"/>
    <property type="evidence" value="ECO:0007669"/>
    <property type="project" value="TreeGrafter"/>
</dbReference>
<dbReference type="OrthoDB" id="9772934at2"/>
<reference evidence="6 7" key="1">
    <citation type="submission" date="2017-06" db="EMBL/GenBank/DDBJ databases">
        <title>Description of Rhodopirellula bahusiensis sp. nov.</title>
        <authorList>
            <person name="Kizina J."/>
            <person name="Harder J."/>
        </authorList>
    </citation>
    <scope>NUCLEOTIDE SEQUENCE [LARGE SCALE GENOMIC DNA]</scope>
    <source>
        <strain evidence="6 7">SWK21</strain>
    </source>
</reference>
<dbReference type="PANTHER" id="PTHR42913:SF9">
    <property type="entry name" value="SLR1591 PROTEIN"/>
    <property type="match status" value="1"/>
</dbReference>
<dbReference type="InterPro" id="IPR023753">
    <property type="entry name" value="FAD/NAD-binding_dom"/>
</dbReference>
<dbReference type="InterPro" id="IPR051169">
    <property type="entry name" value="NADH-Q_oxidoreductase"/>
</dbReference>
<name>A0A2G1W4E1_9BACT</name>
<evidence type="ECO:0000313" key="7">
    <source>
        <dbReference type="Proteomes" id="UP000225740"/>
    </source>
</evidence>
<dbReference type="InterPro" id="IPR017584">
    <property type="entry name" value="Pyridine_nucleo_diS_OxRdtase_N"/>
</dbReference>
<evidence type="ECO:0000256" key="4">
    <source>
        <dbReference type="ARBA" id="ARBA00023002"/>
    </source>
</evidence>
<keyword evidence="3" id="KW-0274">FAD</keyword>
<evidence type="ECO:0000256" key="3">
    <source>
        <dbReference type="ARBA" id="ARBA00022827"/>
    </source>
</evidence>
<evidence type="ECO:0000259" key="5">
    <source>
        <dbReference type="Pfam" id="PF07992"/>
    </source>
</evidence>
<dbReference type="GO" id="GO:0003955">
    <property type="term" value="F:NAD(P)H dehydrogenase (quinone) activity"/>
    <property type="evidence" value="ECO:0007669"/>
    <property type="project" value="TreeGrafter"/>
</dbReference>
<gene>
    <name evidence="6" type="ORF">CEE69_18635</name>
</gene>
<dbReference type="Proteomes" id="UP000225740">
    <property type="component" value="Unassembled WGS sequence"/>
</dbReference>
<comment type="cofactor">
    <cofactor evidence="1">
        <name>FAD</name>
        <dbReference type="ChEBI" id="CHEBI:57692"/>
    </cofactor>
</comment>
<dbReference type="GeneID" id="90610045"/>
<dbReference type="RefSeq" id="WP_099262138.1">
    <property type="nucleotide sequence ID" value="NZ_NIZW01000014.1"/>
</dbReference>
<dbReference type="SUPFAM" id="SSF51905">
    <property type="entry name" value="FAD/NAD(P)-binding domain"/>
    <property type="match status" value="2"/>
</dbReference>
<accession>A0A2G1W4E1</accession>
<organism evidence="6 7">
    <name type="scientific">Rhodopirellula bahusiensis</name>
    <dbReference type="NCBI Taxonomy" id="2014065"/>
    <lineage>
        <taxon>Bacteria</taxon>
        <taxon>Pseudomonadati</taxon>
        <taxon>Planctomycetota</taxon>
        <taxon>Planctomycetia</taxon>
        <taxon>Pirellulales</taxon>
        <taxon>Pirellulaceae</taxon>
        <taxon>Rhodopirellula</taxon>
    </lineage>
</organism>
<keyword evidence="7" id="KW-1185">Reference proteome</keyword>
<evidence type="ECO:0000313" key="6">
    <source>
        <dbReference type="EMBL" id="PHQ33918.1"/>
    </source>
</evidence>
<dbReference type="AlphaFoldDB" id="A0A2G1W4E1"/>
<dbReference type="Pfam" id="PF07992">
    <property type="entry name" value="Pyr_redox_2"/>
    <property type="match status" value="1"/>
</dbReference>
<comment type="caution">
    <text evidence="6">The sequence shown here is derived from an EMBL/GenBank/DDBJ whole genome shotgun (WGS) entry which is preliminary data.</text>
</comment>
<dbReference type="EMBL" id="NIZW01000014">
    <property type="protein sequence ID" value="PHQ33918.1"/>
    <property type="molecule type" value="Genomic_DNA"/>
</dbReference>
<protein>
    <submittedName>
        <fullName evidence="6">NADH dehydrogenase subunit</fullName>
    </submittedName>
</protein>
<feature type="domain" description="FAD/NAD(P)-binding" evidence="5">
    <location>
        <begin position="5"/>
        <end position="299"/>
    </location>
</feature>